<dbReference type="EMBL" id="WVHS01000001">
    <property type="protein sequence ID" value="MXV14344.1"/>
    <property type="molecule type" value="Genomic_DNA"/>
</dbReference>
<dbReference type="AlphaFoldDB" id="A0A7K1XTP5"/>
<comment type="caution">
    <text evidence="1">The sequence shown here is derived from an EMBL/GenBank/DDBJ whole genome shotgun (WGS) entry which is preliminary data.</text>
</comment>
<protein>
    <submittedName>
        <fullName evidence="1">Uncharacterized protein</fullName>
    </submittedName>
</protein>
<gene>
    <name evidence="1" type="ORF">GS398_03460</name>
</gene>
<evidence type="ECO:0000313" key="2">
    <source>
        <dbReference type="Proteomes" id="UP000451233"/>
    </source>
</evidence>
<organism evidence="1 2">
    <name type="scientific">Hufsiella ginkgonis</name>
    <dbReference type="NCBI Taxonomy" id="2695274"/>
    <lineage>
        <taxon>Bacteria</taxon>
        <taxon>Pseudomonadati</taxon>
        <taxon>Bacteroidota</taxon>
        <taxon>Sphingobacteriia</taxon>
        <taxon>Sphingobacteriales</taxon>
        <taxon>Sphingobacteriaceae</taxon>
        <taxon>Hufsiella</taxon>
    </lineage>
</organism>
<keyword evidence="2" id="KW-1185">Reference proteome</keyword>
<dbReference type="Proteomes" id="UP000451233">
    <property type="component" value="Unassembled WGS sequence"/>
</dbReference>
<name>A0A7K1XTP5_9SPHI</name>
<proteinExistence type="predicted"/>
<reference evidence="1 2" key="1">
    <citation type="submission" date="2019-11" db="EMBL/GenBank/DDBJ databases">
        <title>Pedobacter sp. HMF7056 Genome sequencing and assembly.</title>
        <authorList>
            <person name="Kang H."/>
            <person name="Kim H."/>
            <person name="Joh K."/>
        </authorList>
    </citation>
    <scope>NUCLEOTIDE SEQUENCE [LARGE SCALE GENOMIC DNA]</scope>
    <source>
        <strain evidence="1 2">HMF7056</strain>
    </source>
</reference>
<evidence type="ECO:0000313" key="1">
    <source>
        <dbReference type="EMBL" id="MXV14344.1"/>
    </source>
</evidence>
<sequence>MEDNENIEERDFPVENQTNVDDFKRAYGEDFSNAIDIDTWRIGENLAQLYPLIEKELIQAKQDEQKTRSTFRSTIFPKIKELQHVPAAGLHKIPSEDIIEKVHAGFLFNGAVTACGSVSAVYDSLPISITQIGVCLVSYQGQHGSYSHRLFRRDLRFKGDDPIKEAVDLLERRRRSDNAEGKTQMSDLAIRGIRTYAERAILLERAHSTWLLGAGSPTPFELMTGFWASRTEMKDRSIALMKKMILEHKRFVYVQSSDRSLELKTFGNALNPYEYVVIDTLEDRLKHMVEVGGTRNTFRDSYQNFVQEVGPKIAFGLYRVSKLSSPRIFYCHVDHIYTAAHIAMADSALQMHLGSPMLLDLADSLCKTAFGKSDFVASIEQAYAKAEVVVNINK</sequence>
<dbReference type="RefSeq" id="WP_160905320.1">
    <property type="nucleotide sequence ID" value="NZ_WVHS01000001.1"/>
</dbReference>
<accession>A0A7K1XTP5</accession>